<dbReference type="AlphaFoldDB" id="A0AA86SRT9"/>
<keyword evidence="2" id="KW-1185">Reference proteome</keyword>
<sequence>MAQTPGKEGGEMTAVSSEDYGMAGGDEAFLYSNIVDHRRITLLVQYTLETYNTNNKVCNKVRRGNSGKLVILVEKVLRGEHVCDGFRDGLRFEREDFVVSEVSGHVVFIDGYYLCNGLGVCVWFNKNVQDRHKRVYECVTPWRLQFAPATHAFIMIVTDECCVPPKTNSSKRQGGEKAIMECKKQKSRILRIAQHSTETTIQIK</sequence>
<evidence type="ECO:0000313" key="2">
    <source>
        <dbReference type="Proteomes" id="UP001189624"/>
    </source>
</evidence>
<name>A0AA86SRT9_9FABA</name>
<dbReference type="Proteomes" id="UP001189624">
    <property type="component" value="Chromosome 4"/>
</dbReference>
<dbReference type="Gramene" id="rna-AYBTSS11_LOCUS14424">
    <property type="protein sequence ID" value="CAJ1950763.1"/>
    <property type="gene ID" value="gene-AYBTSS11_LOCUS14424"/>
</dbReference>
<proteinExistence type="predicted"/>
<organism evidence="1 2">
    <name type="scientific">Sphenostylis stenocarpa</name>
    <dbReference type="NCBI Taxonomy" id="92480"/>
    <lineage>
        <taxon>Eukaryota</taxon>
        <taxon>Viridiplantae</taxon>
        <taxon>Streptophyta</taxon>
        <taxon>Embryophyta</taxon>
        <taxon>Tracheophyta</taxon>
        <taxon>Spermatophyta</taxon>
        <taxon>Magnoliopsida</taxon>
        <taxon>eudicotyledons</taxon>
        <taxon>Gunneridae</taxon>
        <taxon>Pentapetalae</taxon>
        <taxon>rosids</taxon>
        <taxon>fabids</taxon>
        <taxon>Fabales</taxon>
        <taxon>Fabaceae</taxon>
        <taxon>Papilionoideae</taxon>
        <taxon>50 kb inversion clade</taxon>
        <taxon>NPAAA clade</taxon>
        <taxon>indigoferoid/millettioid clade</taxon>
        <taxon>Phaseoleae</taxon>
        <taxon>Sphenostylis</taxon>
    </lineage>
</organism>
<accession>A0AA86SRT9</accession>
<dbReference type="EMBL" id="OY731401">
    <property type="protein sequence ID" value="CAJ1950763.1"/>
    <property type="molecule type" value="Genomic_DNA"/>
</dbReference>
<reference evidence="1" key="1">
    <citation type="submission" date="2023-10" db="EMBL/GenBank/DDBJ databases">
        <authorList>
            <person name="Domelevo Entfellner J.-B."/>
        </authorList>
    </citation>
    <scope>NUCLEOTIDE SEQUENCE</scope>
</reference>
<evidence type="ECO:0000313" key="1">
    <source>
        <dbReference type="EMBL" id="CAJ1950763.1"/>
    </source>
</evidence>
<gene>
    <name evidence="1" type="ORF">AYBTSS11_LOCUS14424</name>
</gene>
<protein>
    <submittedName>
        <fullName evidence="1">Uncharacterized protein</fullName>
    </submittedName>
</protein>